<dbReference type="Pfam" id="PF09334">
    <property type="entry name" value="tRNA-synt_1g"/>
    <property type="match status" value="1"/>
</dbReference>
<sequence>MFNLFLRHRCPRCPASWGTHRGTQLSVRLERWTRTYSSESDLTRSQDTKKPYYITTPIFYPNAVPHIGHLYTLVLGDIFARYQRLQDPGRPVKLLVGTDEHGMKIQQAAAKARGCSEQAEVLAFCDELSEVFQNLSKKANISYTVYARTTRQEHRNAVEHVWRNLWEKGFIYKGDYEGWYSITDECFYTTTQVTESALSTPETPEYISKETGSKVEWSKEYNYMFRLSAFRDALLQHYSTNKPSDAIVTPSQYNSVALQMLAAGETQVSGEPPLLADISISRPRSRLNWGIPVPNDPEHTVYVWFDALLIYLSGVGYPGLQAKDNSGWAPNLQIIGKDILRFHSLYLPAILMALGAPKYAEFGTQTASETIANSYPLPHRLLTHAHWTVSHQKMSKSVGNVVDPVHSLEKYGIDIVRFYLARVGGRFRDDVDWSFEQLEKHSKELQSYLGNYFLRNTSARLTANAELGYQEVGHQHATSHPSNVELSRRVYELPTVVKTFMDNLEIAEAVGEMIEVLGLANKAITDIAPWSKTCSPVLVYETRRTALDTLRTAGICLRPFVPETSERLLDALALPQEERTWESLSKNVPWHERKVQGVRLF</sequence>
<evidence type="ECO:0000313" key="14">
    <source>
        <dbReference type="EMBL" id="TFK24696.1"/>
    </source>
</evidence>
<dbReference type="CDD" id="cd00814">
    <property type="entry name" value="MetRS_core"/>
    <property type="match status" value="1"/>
</dbReference>
<evidence type="ECO:0000313" key="15">
    <source>
        <dbReference type="Proteomes" id="UP000307440"/>
    </source>
</evidence>
<dbReference type="OrthoDB" id="24670at2759"/>
<dbReference type="InterPro" id="IPR014729">
    <property type="entry name" value="Rossmann-like_a/b/a_fold"/>
</dbReference>
<dbReference type="InterPro" id="IPR009080">
    <property type="entry name" value="tRNAsynth_Ia_anticodon-bd"/>
</dbReference>
<evidence type="ECO:0000259" key="13">
    <source>
        <dbReference type="Pfam" id="PF19303"/>
    </source>
</evidence>
<evidence type="ECO:0000256" key="3">
    <source>
        <dbReference type="ARBA" id="ARBA00012838"/>
    </source>
</evidence>
<dbReference type="PANTHER" id="PTHR43326:SF1">
    <property type="entry name" value="METHIONINE--TRNA LIGASE, MITOCHONDRIAL"/>
    <property type="match status" value="1"/>
</dbReference>
<dbReference type="PROSITE" id="PS00178">
    <property type="entry name" value="AA_TRNA_LIGASE_I"/>
    <property type="match status" value="1"/>
</dbReference>
<dbReference type="AlphaFoldDB" id="A0A5C3KVX6"/>
<dbReference type="GO" id="GO:0006431">
    <property type="term" value="P:methionyl-tRNA aminoacylation"/>
    <property type="evidence" value="ECO:0007669"/>
    <property type="project" value="InterPro"/>
</dbReference>
<dbReference type="EC" id="6.1.1.10" evidence="3"/>
<keyword evidence="4 11" id="KW-0436">Ligase</keyword>
<dbReference type="SUPFAM" id="SSF52374">
    <property type="entry name" value="Nucleotidylyl transferase"/>
    <property type="match status" value="1"/>
</dbReference>
<evidence type="ECO:0000256" key="8">
    <source>
        <dbReference type="ARBA" id="ARBA00023146"/>
    </source>
</evidence>
<dbReference type="STRING" id="230819.A0A5C3KVX6"/>
<dbReference type="Gene3D" id="1.10.730.10">
    <property type="entry name" value="Isoleucyl-tRNA Synthetase, Domain 1"/>
    <property type="match status" value="1"/>
</dbReference>
<dbReference type="Gene3D" id="2.170.220.10">
    <property type="match status" value="1"/>
</dbReference>
<keyword evidence="8 11" id="KW-0030">Aminoacyl-tRNA synthetase</keyword>
<dbReference type="GO" id="GO:0005737">
    <property type="term" value="C:cytoplasm"/>
    <property type="evidence" value="ECO:0007669"/>
    <property type="project" value="UniProtKB-SubCell"/>
</dbReference>
<proteinExistence type="inferred from homology"/>
<evidence type="ECO:0000256" key="5">
    <source>
        <dbReference type="ARBA" id="ARBA00022741"/>
    </source>
</evidence>
<feature type="domain" description="Methionyl-tRNA synthetase anticodon-binding" evidence="13">
    <location>
        <begin position="487"/>
        <end position="583"/>
    </location>
</feature>
<feature type="domain" description="Methionyl/Leucyl tRNA synthetase" evidence="12">
    <location>
        <begin position="52"/>
        <end position="456"/>
    </location>
</feature>
<dbReference type="Pfam" id="PF19303">
    <property type="entry name" value="Anticodon_3"/>
    <property type="match status" value="1"/>
</dbReference>
<keyword evidence="7 11" id="KW-0648">Protein biosynthesis</keyword>
<reference evidence="14 15" key="1">
    <citation type="journal article" date="2019" name="Nat. Ecol. Evol.">
        <title>Megaphylogeny resolves global patterns of mushroom evolution.</title>
        <authorList>
            <person name="Varga T."/>
            <person name="Krizsan K."/>
            <person name="Foldi C."/>
            <person name="Dima B."/>
            <person name="Sanchez-Garcia M."/>
            <person name="Sanchez-Ramirez S."/>
            <person name="Szollosi G.J."/>
            <person name="Szarkandi J.G."/>
            <person name="Papp V."/>
            <person name="Albert L."/>
            <person name="Andreopoulos W."/>
            <person name="Angelini C."/>
            <person name="Antonin V."/>
            <person name="Barry K.W."/>
            <person name="Bougher N.L."/>
            <person name="Buchanan P."/>
            <person name="Buyck B."/>
            <person name="Bense V."/>
            <person name="Catcheside P."/>
            <person name="Chovatia M."/>
            <person name="Cooper J."/>
            <person name="Damon W."/>
            <person name="Desjardin D."/>
            <person name="Finy P."/>
            <person name="Geml J."/>
            <person name="Haridas S."/>
            <person name="Hughes K."/>
            <person name="Justo A."/>
            <person name="Karasinski D."/>
            <person name="Kautmanova I."/>
            <person name="Kiss B."/>
            <person name="Kocsube S."/>
            <person name="Kotiranta H."/>
            <person name="LaButti K.M."/>
            <person name="Lechner B.E."/>
            <person name="Liimatainen K."/>
            <person name="Lipzen A."/>
            <person name="Lukacs Z."/>
            <person name="Mihaltcheva S."/>
            <person name="Morgado L.N."/>
            <person name="Niskanen T."/>
            <person name="Noordeloos M.E."/>
            <person name="Ohm R.A."/>
            <person name="Ortiz-Santana B."/>
            <person name="Ovrebo C."/>
            <person name="Racz N."/>
            <person name="Riley R."/>
            <person name="Savchenko A."/>
            <person name="Shiryaev A."/>
            <person name="Soop K."/>
            <person name="Spirin V."/>
            <person name="Szebenyi C."/>
            <person name="Tomsovsky M."/>
            <person name="Tulloss R.E."/>
            <person name="Uehling J."/>
            <person name="Grigoriev I.V."/>
            <person name="Vagvolgyi C."/>
            <person name="Papp T."/>
            <person name="Martin F.M."/>
            <person name="Miettinen O."/>
            <person name="Hibbett D.S."/>
            <person name="Nagy L.G."/>
        </authorList>
    </citation>
    <scope>NUCLEOTIDE SEQUENCE [LARGE SCALE GENOMIC DNA]</scope>
    <source>
        <strain evidence="14 15">CBS 121175</strain>
    </source>
</reference>
<comment type="subcellular location">
    <subcellularLocation>
        <location evidence="1">Cytoplasm</location>
    </subcellularLocation>
</comment>
<gene>
    <name evidence="14" type="ORF">FA15DRAFT_640699</name>
</gene>
<dbReference type="Gene3D" id="3.40.50.620">
    <property type="entry name" value="HUPs"/>
    <property type="match status" value="1"/>
</dbReference>
<evidence type="ECO:0000256" key="1">
    <source>
        <dbReference type="ARBA" id="ARBA00004496"/>
    </source>
</evidence>
<dbReference type="PRINTS" id="PR01041">
    <property type="entry name" value="TRNASYNTHMET"/>
</dbReference>
<evidence type="ECO:0000256" key="6">
    <source>
        <dbReference type="ARBA" id="ARBA00022840"/>
    </source>
</evidence>
<dbReference type="InterPro" id="IPR041872">
    <property type="entry name" value="Anticodon_Met"/>
</dbReference>
<dbReference type="SUPFAM" id="SSF47323">
    <property type="entry name" value="Anticodon-binding domain of a subclass of class I aminoacyl-tRNA synthetases"/>
    <property type="match status" value="1"/>
</dbReference>
<dbReference type="FunFam" id="2.170.220.10:FF:000002">
    <property type="entry name" value="Methionine--tRNA ligase"/>
    <property type="match status" value="1"/>
</dbReference>
<accession>A0A5C3KVX6</accession>
<dbReference type="NCBIfam" id="TIGR00398">
    <property type="entry name" value="metG"/>
    <property type="match status" value="1"/>
</dbReference>
<dbReference type="InterPro" id="IPR023457">
    <property type="entry name" value="Met-tRNA_synth_2"/>
</dbReference>
<keyword evidence="5 11" id="KW-0547">Nucleotide-binding</keyword>
<dbReference type="EMBL" id="ML210196">
    <property type="protein sequence ID" value="TFK24696.1"/>
    <property type="molecule type" value="Genomic_DNA"/>
</dbReference>
<dbReference type="GO" id="GO:0005524">
    <property type="term" value="F:ATP binding"/>
    <property type="evidence" value="ECO:0007669"/>
    <property type="project" value="UniProtKB-KW"/>
</dbReference>
<evidence type="ECO:0000256" key="11">
    <source>
        <dbReference type="RuleBase" id="RU363039"/>
    </source>
</evidence>
<keyword evidence="6 11" id="KW-0067">ATP-binding</keyword>
<evidence type="ECO:0000256" key="7">
    <source>
        <dbReference type="ARBA" id="ARBA00022917"/>
    </source>
</evidence>
<dbReference type="Proteomes" id="UP000307440">
    <property type="component" value="Unassembled WGS sequence"/>
</dbReference>
<protein>
    <recommendedName>
        <fullName evidence="9">Methionine--tRNA ligase, mitochondrial</fullName>
        <ecNumber evidence="3">6.1.1.10</ecNumber>
    </recommendedName>
    <alternativeName>
        <fullName evidence="10">Methionyl-tRNA synthetase</fullName>
    </alternativeName>
</protein>
<organism evidence="14 15">
    <name type="scientific">Coprinopsis marcescibilis</name>
    <name type="common">Agaric fungus</name>
    <name type="synonym">Psathyrella marcescibilis</name>
    <dbReference type="NCBI Taxonomy" id="230819"/>
    <lineage>
        <taxon>Eukaryota</taxon>
        <taxon>Fungi</taxon>
        <taxon>Dikarya</taxon>
        <taxon>Basidiomycota</taxon>
        <taxon>Agaricomycotina</taxon>
        <taxon>Agaricomycetes</taxon>
        <taxon>Agaricomycetidae</taxon>
        <taxon>Agaricales</taxon>
        <taxon>Agaricineae</taxon>
        <taxon>Psathyrellaceae</taxon>
        <taxon>Coprinopsis</taxon>
    </lineage>
</organism>
<keyword evidence="15" id="KW-1185">Reference proteome</keyword>
<evidence type="ECO:0000256" key="4">
    <source>
        <dbReference type="ARBA" id="ARBA00022598"/>
    </source>
</evidence>
<dbReference type="InterPro" id="IPR001412">
    <property type="entry name" value="aa-tRNA-synth_I_CS"/>
</dbReference>
<comment type="similarity">
    <text evidence="2 11">Belongs to the class-I aminoacyl-tRNA synthetase family.</text>
</comment>
<dbReference type="InterPro" id="IPR015413">
    <property type="entry name" value="Methionyl/Leucyl_tRNA_Synth"/>
</dbReference>
<dbReference type="InterPro" id="IPR014758">
    <property type="entry name" value="Met-tRNA_synth"/>
</dbReference>
<dbReference type="InterPro" id="IPR033911">
    <property type="entry name" value="MetRS_core"/>
</dbReference>
<evidence type="ECO:0000256" key="10">
    <source>
        <dbReference type="ARBA" id="ARBA00030904"/>
    </source>
</evidence>
<evidence type="ECO:0000256" key="2">
    <source>
        <dbReference type="ARBA" id="ARBA00005594"/>
    </source>
</evidence>
<evidence type="ECO:0000259" key="12">
    <source>
        <dbReference type="Pfam" id="PF09334"/>
    </source>
</evidence>
<evidence type="ECO:0000256" key="9">
    <source>
        <dbReference type="ARBA" id="ARBA00026124"/>
    </source>
</evidence>
<dbReference type="PANTHER" id="PTHR43326">
    <property type="entry name" value="METHIONYL-TRNA SYNTHETASE"/>
    <property type="match status" value="1"/>
</dbReference>
<dbReference type="GO" id="GO:0004825">
    <property type="term" value="F:methionine-tRNA ligase activity"/>
    <property type="evidence" value="ECO:0007669"/>
    <property type="project" value="UniProtKB-EC"/>
</dbReference>
<name>A0A5C3KVX6_COPMA</name>